<dbReference type="SUPFAM" id="SSF48652">
    <property type="entry name" value="Tetraspanin"/>
    <property type="match status" value="1"/>
</dbReference>
<dbReference type="InterPro" id="IPR018499">
    <property type="entry name" value="Tetraspanin/Peripherin"/>
</dbReference>
<feature type="transmembrane region" description="Helical" evidence="6">
    <location>
        <begin position="12"/>
        <end position="35"/>
    </location>
</feature>
<dbReference type="PROSITE" id="PS51257">
    <property type="entry name" value="PROKAR_LIPOPROTEIN"/>
    <property type="match status" value="1"/>
</dbReference>
<evidence type="ECO:0000256" key="6">
    <source>
        <dbReference type="SAM" id="Phobius"/>
    </source>
</evidence>
<reference evidence="7" key="1">
    <citation type="journal article" date="2023" name="G3 (Bethesda)">
        <title>Whole genome assemblies of Zophobas morio and Tenebrio molitor.</title>
        <authorList>
            <person name="Kaur S."/>
            <person name="Stinson S.A."/>
            <person name="diCenzo G.C."/>
        </authorList>
    </citation>
    <scope>NUCLEOTIDE SEQUENCE</scope>
    <source>
        <strain evidence="7">QUZm001</strain>
    </source>
</reference>
<organism evidence="7 8">
    <name type="scientific">Zophobas morio</name>
    <dbReference type="NCBI Taxonomy" id="2755281"/>
    <lineage>
        <taxon>Eukaryota</taxon>
        <taxon>Metazoa</taxon>
        <taxon>Ecdysozoa</taxon>
        <taxon>Arthropoda</taxon>
        <taxon>Hexapoda</taxon>
        <taxon>Insecta</taxon>
        <taxon>Pterygota</taxon>
        <taxon>Neoptera</taxon>
        <taxon>Endopterygota</taxon>
        <taxon>Coleoptera</taxon>
        <taxon>Polyphaga</taxon>
        <taxon>Cucujiformia</taxon>
        <taxon>Tenebrionidae</taxon>
        <taxon>Zophobas</taxon>
    </lineage>
</organism>
<name>A0AA38M816_9CUCU</name>
<comment type="caution">
    <text evidence="7">The sequence shown here is derived from an EMBL/GenBank/DDBJ whole genome shotgun (WGS) entry which is preliminary data.</text>
</comment>
<dbReference type="PRINTS" id="PR00259">
    <property type="entry name" value="TMFOUR"/>
</dbReference>
<feature type="transmembrane region" description="Helical" evidence="6">
    <location>
        <begin position="47"/>
        <end position="73"/>
    </location>
</feature>
<feature type="region of interest" description="Disordered" evidence="5">
    <location>
        <begin position="255"/>
        <end position="285"/>
    </location>
</feature>
<evidence type="ECO:0000256" key="4">
    <source>
        <dbReference type="ARBA" id="ARBA00023136"/>
    </source>
</evidence>
<dbReference type="PANTHER" id="PTHR19282">
    <property type="entry name" value="TETRASPANIN"/>
    <property type="match status" value="1"/>
</dbReference>
<dbReference type="GO" id="GO:0005886">
    <property type="term" value="C:plasma membrane"/>
    <property type="evidence" value="ECO:0007669"/>
    <property type="project" value="TreeGrafter"/>
</dbReference>
<dbReference type="EMBL" id="JALNTZ010000007">
    <property type="protein sequence ID" value="KAJ3646494.1"/>
    <property type="molecule type" value="Genomic_DNA"/>
</dbReference>
<comment type="subcellular location">
    <subcellularLocation>
        <location evidence="1">Membrane</location>
        <topology evidence="1">Multi-pass membrane protein</topology>
    </subcellularLocation>
</comment>
<keyword evidence="2 6" id="KW-0812">Transmembrane</keyword>
<protein>
    <recommendedName>
        <fullName evidence="9">Tetraspanin</fullName>
    </recommendedName>
</protein>
<keyword evidence="8" id="KW-1185">Reference proteome</keyword>
<sequence length="285" mass="31569">MKLIPEFEKYLLLVFNFTISACAITLIAFGVHYYTDENYAVSDMSSVFSLGIFTICVGVIIVFSAIFGCYSALEPNMYLLAIYSVILIIIFVLQLTLGVVGLVKIINENDFLVSVRNILIDLFESYNVEDVKSFRTIQSKFECCGVNNYTDYHAPPYPSSCCGRTNCYLPYKIGCAEALKDALSKYIQIIAYVAISFAIVERSYDGSDKCPVPSTDSFQVCRSGARRLIPKLPCNLEENRTAAGDLRPFSLRCSGLNPAPEPQRGYSCGPSKLNSDPMRPGSPSQ</sequence>
<dbReference type="CDD" id="cd03127">
    <property type="entry name" value="tetraspanin_LEL"/>
    <property type="match status" value="1"/>
</dbReference>
<evidence type="ECO:0000256" key="2">
    <source>
        <dbReference type="ARBA" id="ARBA00022692"/>
    </source>
</evidence>
<evidence type="ECO:0000313" key="8">
    <source>
        <dbReference type="Proteomes" id="UP001168821"/>
    </source>
</evidence>
<feature type="transmembrane region" description="Helical" evidence="6">
    <location>
        <begin position="80"/>
        <end position="103"/>
    </location>
</feature>
<evidence type="ECO:0000256" key="3">
    <source>
        <dbReference type="ARBA" id="ARBA00022989"/>
    </source>
</evidence>
<dbReference type="PANTHER" id="PTHR19282:SF515">
    <property type="entry name" value="TETRASPANIN"/>
    <property type="match status" value="1"/>
</dbReference>
<accession>A0AA38M816</accession>
<keyword evidence="3 6" id="KW-1133">Transmembrane helix</keyword>
<evidence type="ECO:0000256" key="1">
    <source>
        <dbReference type="ARBA" id="ARBA00004141"/>
    </source>
</evidence>
<dbReference type="Proteomes" id="UP001168821">
    <property type="component" value="Unassembled WGS sequence"/>
</dbReference>
<gene>
    <name evidence="7" type="ORF">Zmor_024079</name>
</gene>
<keyword evidence="4 6" id="KW-0472">Membrane</keyword>
<dbReference type="AlphaFoldDB" id="A0AA38M816"/>
<dbReference type="Pfam" id="PF00335">
    <property type="entry name" value="Tetraspanin"/>
    <property type="match status" value="1"/>
</dbReference>
<dbReference type="InterPro" id="IPR008952">
    <property type="entry name" value="Tetraspanin_EC2_sf"/>
</dbReference>
<evidence type="ECO:0000256" key="5">
    <source>
        <dbReference type="SAM" id="MobiDB-lite"/>
    </source>
</evidence>
<evidence type="ECO:0000313" key="7">
    <source>
        <dbReference type="EMBL" id="KAJ3646494.1"/>
    </source>
</evidence>
<evidence type="ECO:0008006" key="9">
    <source>
        <dbReference type="Google" id="ProtNLM"/>
    </source>
</evidence>
<proteinExistence type="predicted"/>
<dbReference type="Gene3D" id="1.10.1450.10">
    <property type="entry name" value="Tetraspanin"/>
    <property type="match status" value="1"/>
</dbReference>